<accession>A0A4Y9EMN1</accession>
<dbReference type="AlphaFoldDB" id="A0A4Y9EMN1"/>
<reference evidence="3 4" key="1">
    <citation type="submission" date="2019-02" db="EMBL/GenBank/DDBJ databases">
        <title>Polymorphobacter sp. isolated from the lake at the Tibet of China.</title>
        <authorList>
            <person name="Li A."/>
        </authorList>
    </citation>
    <scope>NUCLEOTIDE SEQUENCE [LARGE SCALE GENOMIC DNA]</scope>
    <source>
        <strain evidence="3 4">DJ1R-1</strain>
    </source>
</reference>
<name>A0A4Y9EMN1_9SPHN</name>
<evidence type="ECO:0000313" key="4">
    <source>
        <dbReference type="Proteomes" id="UP000297737"/>
    </source>
</evidence>
<feature type="domain" description="Ice-binding protein C-terminal" evidence="2">
    <location>
        <begin position="195"/>
        <end position="219"/>
    </location>
</feature>
<evidence type="ECO:0000256" key="1">
    <source>
        <dbReference type="SAM" id="SignalP"/>
    </source>
</evidence>
<dbReference type="EMBL" id="SIHO01000002">
    <property type="protein sequence ID" value="TFU02970.1"/>
    <property type="molecule type" value="Genomic_DNA"/>
</dbReference>
<dbReference type="Proteomes" id="UP000297737">
    <property type="component" value="Unassembled WGS sequence"/>
</dbReference>
<sequence>MLRHELNRENKVKQFLFGSVLALGAALATPAQAASYVVDLTGNVAGFSNFQQDFGGLHFNSYFLSLSGLDSSNAITVDQGDDIFATVTLDALYTIPASQVRTDLLLYFFGSGFSGGPTAVNGAFNFYDGTTLVGSYGYSSSTSSQLASFAVLFPPDNGAFSFDSFTTSVNITLLDAPATLDQAAFSYSLVSDIRAVPEPASWALMIGGFTLVGTALRRRRSAAATV</sequence>
<feature type="chain" id="PRO_5021456126" evidence="1">
    <location>
        <begin position="34"/>
        <end position="226"/>
    </location>
</feature>
<dbReference type="NCBIfam" id="TIGR02595">
    <property type="entry name" value="PEP_CTERM"/>
    <property type="match status" value="1"/>
</dbReference>
<feature type="signal peptide" evidence="1">
    <location>
        <begin position="1"/>
        <end position="33"/>
    </location>
</feature>
<dbReference type="InterPro" id="IPR013424">
    <property type="entry name" value="Ice-binding_C"/>
</dbReference>
<protein>
    <submittedName>
        <fullName evidence="3">PEP-CTERM sorting domain-containing protein</fullName>
    </submittedName>
</protein>
<proteinExistence type="predicted"/>
<keyword evidence="1" id="KW-0732">Signal</keyword>
<comment type="caution">
    <text evidence="3">The sequence shown here is derived from an EMBL/GenBank/DDBJ whole genome shotgun (WGS) entry which is preliminary data.</text>
</comment>
<evidence type="ECO:0000313" key="3">
    <source>
        <dbReference type="EMBL" id="TFU02970.1"/>
    </source>
</evidence>
<gene>
    <name evidence="3" type="ORF">EUV02_07115</name>
</gene>
<dbReference type="Pfam" id="PF07589">
    <property type="entry name" value="PEP-CTERM"/>
    <property type="match status" value="1"/>
</dbReference>
<organism evidence="3 4">
    <name type="scientific">Glacieibacterium arshaanense</name>
    <dbReference type="NCBI Taxonomy" id="2511025"/>
    <lineage>
        <taxon>Bacteria</taxon>
        <taxon>Pseudomonadati</taxon>
        <taxon>Pseudomonadota</taxon>
        <taxon>Alphaproteobacteria</taxon>
        <taxon>Sphingomonadales</taxon>
        <taxon>Sphingosinicellaceae</taxon>
        <taxon>Glacieibacterium</taxon>
    </lineage>
</organism>
<dbReference type="NCBIfam" id="NF035944">
    <property type="entry name" value="PEPxxWA-CTERM"/>
    <property type="match status" value="1"/>
</dbReference>
<dbReference type="OrthoDB" id="121983at2"/>
<keyword evidence="4" id="KW-1185">Reference proteome</keyword>
<evidence type="ECO:0000259" key="2">
    <source>
        <dbReference type="Pfam" id="PF07589"/>
    </source>
</evidence>